<dbReference type="AlphaFoldDB" id="A0A182WPB9"/>
<keyword evidence="2" id="KW-1185">Reference proteome</keyword>
<organism evidence="1 2">
    <name type="scientific">Anopheles minimus</name>
    <dbReference type="NCBI Taxonomy" id="112268"/>
    <lineage>
        <taxon>Eukaryota</taxon>
        <taxon>Metazoa</taxon>
        <taxon>Ecdysozoa</taxon>
        <taxon>Arthropoda</taxon>
        <taxon>Hexapoda</taxon>
        <taxon>Insecta</taxon>
        <taxon>Pterygota</taxon>
        <taxon>Neoptera</taxon>
        <taxon>Endopterygota</taxon>
        <taxon>Diptera</taxon>
        <taxon>Nematocera</taxon>
        <taxon>Culicoidea</taxon>
        <taxon>Culicidae</taxon>
        <taxon>Anophelinae</taxon>
        <taxon>Anopheles</taxon>
    </lineage>
</organism>
<protein>
    <submittedName>
        <fullName evidence="1">Uncharacterized protein</fullName>
    </submittedName>
</protein>
<name>A0A182WPB9_9DIPT</name>
<proteinExistence type="predicted"/>
<sequence length="27" mass="2927">MFVRLILKAKCIETDAIGTTSKPTSCV</sequence>
<dbReference type="VEuPathDB" id="VectorBase:AMIN014525"/>
<dbReference type="EnsemblMetazoa" id="AMIN014525-RB">
    <property type="protein sequence ID" value="AMIN014525-PB"/>
    <property type="gene ID" value="AMIN014525"/>
</dbReference>
<evidence type="ECO:0000313" key="1">
    <source>
        <dbReference type="EnsemblMetazoa" id="AMIN014525-PB"/>
    </source>
</evidence>
<evidence type="ECO:0000313" key="2">
    <source>
        <dbReference type="Proteomes" id="UP000075920"/>
    </source>
</evidence>
<reference evidence="1" key="2">
    <citation type="submission" date="2020-05" db="UniProtKB">
        <authorList>
            <consortium name="EnsemblMetazoa"/>
        </authorList>
    </citation>
    <scope>IDENTIFICATION</scope>
    <source>
        <strain evidence="1">MINIMUS1</strain>
    </source>
</reference>
<reference evidence="2" key="1">
    <citation type="submission" date="2013-03" db="EMBL/GenBank/DDBJ databases">
        <title>The Genome Sequence of Anopheles minimus MINIMUS1.</title>
        <authorList>
            <consortium name="The Broad Institute Genomics Platform"/>
            <person name="Neafsey D.E."/>
            <person name="Walton C."/>
            <person name="Walker B."/>
            <person name="Young S.K."/>
            <person name="Zeng Q."/>
            <person name="Gargeya S."/>
            <person name="Fitzgerald M."/>
            <person name="Haas B."/>
            <person name="Abouelleil A."/>
            <person name="Allen A.W."/>
            <person name="Alvarado L."/>
            <person name="Arachchi H.M."/>
            <person name="Berlin A.M."/>
            <person name="Chapman S.B."/>
            <person name="Gainer-Dewar J."/>
            <person name="Goldberg J."/>
            <person name="Griggs A."/>
            <person name="Gujja S."/>
            <person name="Hansen M."/>
            <person name="Howarth C."/>
            <person name="Imamovic A."/>
            <person name="Ireland A."/>
            <person name="Larimer J."/>
            <person name="McCowan C."/>
            <person name="Murphy C."/>
            <person name="Pearson M."/>
            <person name="Poon T.W."/>
            <person name="Priest M."/>
            <person name="Roberts A."/>
            <person name="Saif S."/>
            <person name="Shea T."/>
            <person name="Sisk P."/>
            <person name="Sykes S."/>
            <person name="Wortman J."/>
            <person name="Nusbaum C."/>
            <person name="Birren B."/>
        </authorList>
    </citation>
    <scope>NUCLEOTIDE SEQUENCE [LARGE SCALE GENOMIC DNA]</scope>
    <source>
        <strain evidence="2">MINIMUS1</strain>
    </source>
</reference>
<dbReference type="Proteomes" id="UP000075920">
    <property type="component" value="Unassembled WGS sequence"/>
</dbReference>
<accession>A0A182WPB9</accession>